<accession>A0A0D8ZNC9</accession>
<comment type="caution">
    <text evidence="1">The sequence shown here is derived from an EMBL/GenBank/DDBJ whole genome shotgun (WGS) entry which is preliminary data.</text>
</comment>
<dbReference type="Proteomes" id="UP000032452">
    <property type="component" value="Unassembled WGS sequence"/>
</dbReference>
<gene>
    <name evidence="1" type="ORF">UH38_19060</name>
</gene>
<proteinExistence type="predicted"/>
<evidence type="ECO:0000313" key="2">
    <source>
        <dbReference type="Proteomes" id="UP000032452"/>
    </source>
</evidence>
<sequence length="82" mass="9362">MKITEQTKQKAMLEREIEANKKYVVDIFLHYLKIDPDNLDSVAEIEDLIDSIVSLCGLKLEQKQQTNPTKAFSPELPVISSK</sequence>
<organism evidence="1 2">
    <name type="scientific">Aliterella atlantica CENA595</name>
    <dbReference type="NCBI Taxonomy" id="1618023"/>
    <lineage>
        <taxon>Bacteria</taxon>
        <taxon>Bacillati</taxon>
        <taxon>Cyanobacteriota</taxon>
        <taxon>Cyanophyceae</taxon>
        <taxon>Chroococcidiopsidales</taxon>
        <taxon>Aliterellaceae</taxon>
        <taxon>Aliterella</taxon>
    </lineage>
</organism>
<dbReference type="STRING" id="1618023.UH38_19060"/>
<evidence type="ECO:0000313" key="1">
    <source>
        <dbReference type="EMBL" id="KJH70250.1"/>
    </source>
</evidence>
<keyword evidence="2" id="KW-1185">Reference proteome</keyword>
<name>A0A0D8ZNC9_9CYAN</name>
<dbReference type="RefSeq" id="WP_045056272.1">
    <property type="nucleotide sequence ID" value="NZ_CAWMDP010000018.1"/>
</dbReference>
<dbReference type="AlphaFoldDB" id="A0A0D8ZNC9"/>
<protein>
    <submittedName>
        <fullName evidence="1">Uncharacterized protein</fullName>
    </submittedName>
</protein>
<reference evidence="1 2" key="1">
    <citation type="submission" date="2015-02" db="EMBL/GenBank/DDBJ databases">
        <title>Draft genome of a novel marine cyanobacterium (Chroococcales) isolated from South Atlantic Ocean.</title>
        <authorList>
            <person name="Rigonato J."/>
            <person name="Alvarenga D.O."/>
            <person name="Branco L.H."/>
            <person name="Varani A.M."/>
            <person name="Brandini F.P."/>
            <person name="Fiore M.F."/>
        </authorList>
    </citation>
    <scope>NUCLEOTIDE SEQUENCE [LARGE SCALE GENOMIC DNA]</scope>
    <source>
        <strain evidence="1 2">CENA595</strain>
    </source>
</reference>
<dbReference type="EMBL" id="JYON01000025">
    <property type="protein sequence ID" value="KJH70250.1"/>
    <property type="molecule type" value="Genomic_DNA"/>
</dbReference>